<evidence type="ECO:0000313" key="2">
    <source>
        <dbReference type="Proteomes" id="UP001164653"/>
    </source>
</evidence>
<reference evidence="1" key="1">
    <citation type="submission" date="2022-11" db="EMBL/GenBank/DDBJ databases">
        <title>Dyadobacter pollutisoli sp. nov., isolated from plastic dumped soil.</title>
        <authorList>
            <person name="Kim J.M."/>
            <person name="Kim K.R."/>
            <person name="Lee J.K."/>
            <person name="Hao L."/>
            <person name="Jeon C.O."/>
        </authorList>
    </citation>
    <scope>NUCLEOTIDE SEQUENCE</scope>
    <source>
        <strain evidence="1">U1</strain>
    </source>
</reference>
<organism evidence="1 2">
    <name type="scientific">Dyadobacter pollutisoli</name>
    <dbReference type="NCBI Taxonomy" id="2910158"/>
    <lineage>
        <taxon>Bacteria</taxon>
        <taxon>Pseudomonadati</taxon>
        <taxon>Bacteroidota</taxon>
        <taxon>Cytophagia</taxon>
        <taxon>Cytophagales</taxon>
        <taxon>Spirosomataceae</taxon>
        <taxon>Dyadobacter</taxon>
    </lineage>
</organism>
<dbReference type="RefSeq" id="WP_244823476.1">
    <property type="nucleotide sequence ID" value="NZ_CP112998.1"/>
</dbReference>
<name>A0A9E8NED8_9BACT</name>
<dbReference type="AlphaFoldDB" id="A0A9E8NED8"/>
<protein>
    <submittedName>
        <fullName evidence="1">Uncharacterized protein</fullName>
    </submittedName>
</protein>
<dbReference type="Proteomes" id="UP001164653">
    <property type="component" value="Chromosome"/>
</dbReference>
<dbReference type="EMBL" id="CP112998">
    <property type="protein sequence ID" value="WAC12777.1"/>
    <property type="molecule type" value="Genomic_DNA"/>
</dbReference>
<keyword evidence="2" id="KW-1185">Reference proteome</keyword>
<proteinExistence type="predicted"/>
<accession>A0A9E8NED8</accession>
<gene>
    <name evidence="1" type="ORF">ON006_02195</name>
</gene>
<dbReference type="Pfam" id="PF22028">
    <property type="entry name" value="DUF6934"/>
    <property type="match status" value="1"/>
</dbReference>
<evidence type="ECO:0000313" key="1">
    <source>
        <dbReference type="EMBL" id="WAC12777.1"/>
    </source>
</evidence>
<dbReference type="InterPro" id="IPR053865">
    <property type="entry name" value="DUF6934"/>
</dbReference>
<dbReference type="KEGG" id="dpf:ON006_02195"/>
<sequence length="160" mass="18623">MKREKYEARRLDATSYQFFSEGPRGKIEIRVIFTFDRDRFCNLCFGVWNQEFGEIDDLVEVRNGDMDRVLTTVGQVTIDFLVNNPGAYVFATGSSASRTRKYQMGINQNLAYIRERHQVLGFIAHKFSETNDHPEMSEFSGEWSVFQKGVNYDGFLIYVK</sequence>